<keyword evidence="3" id="KW-1185">Reference proteome</keyword>
<evidence type="ECO:0000313" key="2">
    <source>
        <dbReference type="EMBL" id="CDW84301.1"/>
    </source>
</evidence>
<keyword evidence="1" id="KW-0175">Coiled coil</keyword>
<feature type="coiled-coil region" evidence="1">
    <location>
        <begin position="873"/>
        <end position="954"/>
    </location>
</feature>
<sequence>MTEDRIMTNLNYRLLNFHSKIIDDIFKELKWNRNVTDLEKAQNIQLLWMCRQVHNIDIVTMNPEYMMSVREFQKRVSLIQGKRQRDFCLKRYDFPDQVKKMQEDINNYEKNDDIKYLFVFSDRQMKSQSYIDLNTKDSESMLKNLEQADQLNLCFIHSTVKNSLIIYGNKVKLQFYALINNFERLNIQVFSETFVKLFSGYLFVDQERSSKAQLSMTEFFRLLEERGHTKHKINQIWDRCCKLILLQIFSIFDQMYLLSLNTFQIVQFEFEITQDLEVYCSRIKVDHKFPKRGNHLDIFKRVMLKEILVNIKRKILKQQILNQLKQSMNTPKFLYLLKRMKNDPNLSKSSSKFDNSIDVLLKEDYTKPKMRERTVRNISEELFSKIRSQQNLIKSGSTKCTNFDLLLQPVKVEKTLIPIFYHYKRGKIDLMNAFLQKASIDQPISHRKYQEYLNKWSIQNHKEYVELGQQDIFRRENQNDIIINKGKIIKGQNNQEYLANYEEEKDPHKVLKALLEQSQVYSFLQLLSYTKRFSENQLQYSLFEIFRDSKLNPQIFSYQCTILTIVNPQDEKIKEEFTMLLQYIKEKYDNTANAKAQLLEGQVNVQDKSNKLIKIFLKKLRKILILQESSKLQQYRTRFKNIEIKKCRSQRQFSYVRKQNISLKDTVQTLDQYLFGASQPKQVQGSTQLVRKFVSGNSTARLYKITAANRKTLAQHENDPQSTMTLADYEIDSNKVQGDQKEVPANQIKEKFSDMINHMQDETSIREAVLSSRGRESLMTPQSRNSFLYVKSPNESHRAQTPKVVTSNEKRCSSVMSKRLKSVVAREPNQYSVNYLGQLKERRRRAEQARLAKEEISPDNHVSQSALQPGFFSSRRQQKLEEEQKQIKMLKKRIAEGLNNKMKRNAKQNQIEQELINDNGIALKLEDDESNLEYSLQELEVESLRINSKKLREKYIEKVIDIHRTYKQQNTYMIRIFPFNEESRNLVSKIKYSQVLIQEDEEKEEEEYFQKKKPQRVFQLQNRDQIKNAFAKMVASNFDDYIFIRDTNTDILNCTATDNKEQHD</sequence>
<dbReference type="AlphaFoldDB" id="A0A078AQU0"/>
<proteinExistence type="predicted"/>
<protein>
    <submittedName>
        <fullName evidence="2">Uncharacterized protein</fullName>
    </submittedName>
</protein>
<evidence type="ECO:0000313" key="3">
    <source>
        <dbReference type="Proteomes" id="UP000039865"/>
    </source>
</evidence>
<organism evidence="2 3">
    <name type="scientific">Stylonychia lemnae</name>
    <name type="common">Ciliate</name>
    <dbReference type="NCBI Taxonomy" id="5949"/>
    <lineage>
        <taxon>Eukaryota</taxon>
        <taxon>Sar</taxon>
        <taxon>Alveolata</taxon>
        <taxon>Ciliophora</taxon>
        <taxon>Intramacronucleata</taxon>
        <taxon>Spirotrichea</taxon>
        <taxon>Stichotrichia</taxon>
        <taxon>Sporadotrichida</taxon>
        <taxon>Oxytrichidae</taxon>
        <taxon>Stylonychinae</taxon>
        <taxon>Stylonychia</taxon>
    </lineage>
</organism>
<reference evidence="2 3" key="1">
    <citation type="submission" date="2014-06" db="EMBL/GenBank/DDBJ databases">
        <authorList>
            <person name="Swart Estienne"/>
        </authorList>
    </citation>
    <scope>NUCLEOTIDE SEQUENCE [LARGE SCALE GENOMIC DNA]</scope>
    <source>
        <strain evidence="2 3">130c</strain>
    </source>
</reference>
<dbReference type="EMBL" id="CCKQ01012683">
    <property type="protein sequence ID" value="CDW84301.1"/>
    <property type="molecule type" value="Genomic_DNA"/>
</dbReference>
<gene>
    <name evidence="2" type="primary">Contig14058.g14989</name>
    <name evidence="2" type="ORF">STYLEM_13361</name>
</gene>
<evidence type="ECO:0000256" key="1">
    <source>
        <dbReference type="SAM" id="Coils"/>
    </source>
</evidence>
<dbReference type="Proteomes" id="UP000039865">
    <property type="component" value="Unassembled WGS sequence"/>
</dbReference>
<dbReference type="InParanoid" id="A0A078AQU0"/>
<name>A0A078AQU0_STYLE</name>
<accession>A0A078AQU0</accession>